<sequence>MVYINRDENNKICAMFNEDKTGSMEKIDSNHPEVLEFLIGTSSEKNFSFFASDLEFIRVLEDLIMVLMKKKIISITDFPDVVVKKLVARNKIRNQFQDSSIMIDEE</sequence>
<proteinExistence type="predicted"/>
<comment type="caution">
    <text evidence="1">The sequence shown here is derived from an EMBL/GenBank/DDBJ whole genome shotgun (WGS) entry which is preliminary data.</text>
</comment>
<dbReference type="OrthoDB" id="8527830at2"/>
<reference evidence="1 2" key="1">
    <citation type="submission" date="2015-11" db="EMBL/GenBank/DDBJ databases">
        <title>Genomic analysis of 38 Legionella species identifies large and diverse effector repertoires.</title>
        <authorList>
            <person name="Burstein D."/>
            <person name="Amaro F."/>
            <person name="Zusman T."/>
            <person name="Lifshitz Z."/>
            <person name="Cohen O."/>
            <person name="Gilbert J.A."/>
            <person name="Pupko T."/>
            <person name="Shuman H.A."/>
            <person name="Segal G."/>
        </authorList>
    </citation>
    <scope>NUCLEOTIDE SEQUENCE [LARGE SCALE GENOMIC DNA]</scope>
    <source>
        <strain evidence="1 2">SC-63-C7</strain>
    </source>
</reference>
<dbReference type="RefSeq" id="WP_058514576.1">
    <property type="nucleotide sequence ID" value="NZ_CAAAIH010000086.1"/>
</dbReference>
<dbReference type="Proteomes" id="UP000054703">
    <property type="component" value="Unassembled WGS sequence"/>
</dbReference>
<dbReference type="AlphaFoldDB" id="A0A0W0YMU5"/>
<evidence type="ECO:0000313" key="1">
    <source>
        <dbReference type="EMBL" id="KTD57830.1"/>
    </source>
</evidence>
<protein>
    <recommendedName>
        <fullName evidence="3">Tryptophan synthase subunit beta like protein</fullName>
    </recommendedName>
</protein>
<evidence type="ECO:0000313" key="2">
    <source>
        <dbReference type="Proteomes" id="UP000054703"/>
    </source>
</evidence>
<evidence type="ECO:0008006" key="3">
    <source>
        <dbReference type="Google" id="ProtNLM"/>
    </source>
</evidence>
<dbReference type="EMBL" id="LNYU01000070">
    <property type="protein sequence ID" value="KTD57830.1"/>
    <property type="molecule type" value="Genomic_DNA"/>
</dbReference>
<dbReference type="STRING" id="45074.Lsan_2494"/>
<name>A0A0W0YMU5_9GAMM</name>
<organism evidence="1 2">
    <name type="scientific">Legionella santicrucis</name>
    <dbReference type="NCBI Taxonomy" id="45074"/>
    <lineage>
        <taxon>Bacteria</taxon>
        <taxon>Pseudomonadati</taxon>
        <taxon>Pseudomonadota</taxon>
        <taxon>Gammaproteobacteria</taxon>
        <taxon>Legionellales</taxon>
        <taxon>Legionellaceae</taxon>
        <taxon>Legionella</taxon>
    </lineage>
</organism>
<accession>A0A0W0YMU5</accession>
<dbReference type="PATRIC" id="fig|45074.5.peg.2682"/>
<keyword evidence="2" id="KW-1185">Reference proteome</keyword>
<gene>
    <name evidence="1" type="ORF">Lsan_2494</name>
</gene>